<dbReference type="Pfam" id="PF11307">
    <property type="entry name" value="DUF3109"/>
    <property type="match status" value="1"/>
</dbReference>
<evidence type="ECO:0000313" key="4">
    <source>
        <dbReference type="Proteomes" id="UP000319865"/>
    </source>
</evidence>
<evidence type="ECO:0008006" key="5">
    <source>
        <dbReference type="Google" id="ProtNLM"/>
    </source>
</evidence>
<keyword evidence="4" id="KW-1185">Reference proteome</keyword>
<feature type="region of interest" description="Disordered" evidence="2">
    <location>
        <begin position="292"/>
        <end position="313"/>
    </location>
</feature>
<sequence>MLEAQFTEPEDGVAAPAGDLLEIGVDGGIGSEDGRPDHTAYAGRVPDAPPAEVPLGFAREWVEFPDPADPDHVVRADLTWLTSAWTCIFGRGCAGVVEDRPDDGCCSHGAFFTDDDDLARVTASVAVLTDEDWQLAPVGRAAWTEEDSAHDESGKGSLRTRVVDGACVFLNRPGFPGGQGCALHRMALRTGVHPLTTKPDVCWQLPVRREQEHVERPDGTTVLVSTIGEFDRRGWGPGGADLHWWCTGAPLAHVSPEPLVETYAPELTELLGEAAFAELRRLAELRLDQGLVAPHPASPRPVPVELHRRRTGG</sequence>
<accession>A0A543PAZ8</accession>
<dbReference type="AlphaFoldDB" id="A0A543PAZ8"/>
<dbReference type="EMBL" id="VFQE01000001">
    <property type="protein sequence ID" value="TQN41247.1"/>
    <property type="molecule type" value="Genomic_DNA"/>
</dbReference>
<proteinExistence type="inferred from homology"/>
<gene>
    <name evidence="3" type="ORF">FHU33_0610</name>
</gene>
<evidence type="ECO:0000256" key="1">
    <source>
        <dbReference type="ARBA" id="ARBA00093770"/>
    </source>
</evidence>
<organism evidence="3 4">
    <name type="scientific">Blastococcus colisei</name>
    <dbReference type="NCBI Taxonomy" id="1564162"/>
    <lineage>
        <taxon>Bacteria</taxon>
        <taxon>Bacillati</taxon>
        <taxon>Actinomycetota</taxon>
        <taxon>Actinomycetes</taxon>
        <taxon>Geodermatophilales</taxon>
        <taxon>Geodermatophilaceae</taxon>
        <taxon>Blastococcus</taxon>
    </lineage>
</organism>
<dbReference type="InterPro" id="IPR021458">
    <property type="entry name" value="Rv0495c"/>
</dbReference>
<evidence type="ECO:0000313" key="3">
    <source>
        <dbReference type="EMBL" id="TQN41247.1"/>
    </source>
</evidence>
<comment type="similarity">
    <text evidence="1">Belongs to the Rv0495c family.</text>
</comment>
<name>A0A543PAZ8_9ACTN</name>
<comment type="caution">
    <text evidence="3">The sequence shown here is derived from an EMBL/GenBank/DDBJ whole genome shotgun (WGS) entry which is preliminary data.</text>
</comment>
<reference evidence="3 4" key="1">
    <citation type="submission" date="2019-06" db="EMBL/GenBank/DDBJ databases">
        <title>Sequencing the genomes of 1000 actinobacteria strains.</title>
        <authorList>
            <person name="Klenk H.-P."/>
        </authorList>
    </citation>
    <scope>NUCLEOTIDE SEQUENCE [LARGE SCALE GENOMIC DNA]</scope>
    <source>
        <strain evidence="3 4">DSM 46837</strain>
    </source>
</reference>
<protein>
    <recommendedName>
        <fullName evidence="5">DUF3109 family protein</fullName>
    </recommendedName>
</protein>
<dbReference type="Proteomes" id="UP000319865">
    <property type="component" value="Unassembled WGS sequence"/>
</dbReference>
<evidence type="ECO:0000256" key="2">
    <source>
        <dbReference type="SAM" id="MobiDB-lite"/>
    </source>
</evidence>